<dbReference type="SMART" id="SM00240">
    <property type="entry name" value="FHA"/>
    <property type="match status" value="1"/>
</dbReference>
<dbReference type="PANTHER" id="PTHR15715">
    <property type="entry name" value="CENTROSOMAL PROTEIN OF 170 KDA"/>
    <property type="match status" value="1"/>
</dbReference>
<dbReference type="Pfam" id="PF15308">
    <property type="entry name" value="CEP170_C"/>
    <property type="match status" value="1"/>
</dbReference>
<dbReference type="InterPro" id="IPR008984">
    <property type="entry name" value="SMAD_FHA_dom_sf"/>
</dbReference>
<dbReference type="CTD" id="283638"/>
<comment type="similarity">
    <text evidence="1">Belongs to the CEP170 family.</text>
</comment>
<evidence type="ECO:0000313" key="4">
    <source>
        <dbReference type="Proteomes" id="UP000504612"/>
    </source>
</evidence>
<proteinExistence type="inferred from homology"/>
<feature type="compositionally biased region" description="Basic and acidic residues" evidence="2">
    <location>
        <begin position="184"/>
        <end position="202"/>
    </location>
</feature>
<feature type="region of interest" description="Disordered" evidence="2">
    <location>
        <begin position="179"/>
        <end position="202"/>
    </location>
</feature>
<evidence type="ECO:0000256" key="2">
    <source>
        <dbReference type="SAM" id="MobiDB-lite"/>
    </source>
</evidence>
<name>A0A6J1U4M7_9SAUR</name>
<dbReference type="Gene3D" id="2.60.200.20">
    <property type="match status" value="1"/>
</dbReference>
<evidence type="ECO:0000313" key="5">
    <source>
        <dbReference type="RefSeq" id="XP_026525897.1"/>
    </source>
</evidence>
<evidence type="ECO:0000259" key="3">
    <source>
        <dbReference type="PROSITE" id="PS50006"/>
    </source>
</evidence>
<sequence length="1606" mass="178277">MPNSKMSTTSWFLVSGTGIRHRLPREMIFVGREDCELMLQSRSVDKQHAVINYDKEKDEHWVKDLGSLNGTFVNDIRIPDQKYITLKLNDVIRFGYDANMYVLERIQHKVPEEVLKHEKYTSQLQMSFKGTAMKRAEQPMDHDGNIEFSQTKLEKGEKKAITEVTATYRTPLYGRPSWWGEDDANNKLDSTGDRRPEEQYSDRTKDLIQHEEEINGNVTGYRESQGESVYAFRREPSYFEIPTKEFHQPVKTPEVQVHEIPTKDVDVAVLPVVQSHASFTIEFDDCTPGKMKIKDHVTKFSLRQRRNLSKDTGHVEIISAESKVADWLVHNDPSLIRRQSPGDDVYSTKSDLPVHVKTLKGNRHEDGTQSDSEDQVVAPKPEKETVSNENIMEQAKLQRQIRRDPQEMLHNQQAFVIEFFDDNMPRKKRSQSFTHSGHSTQNEVDPTLKTKVEKRKITVPAEKPGSSMPSQHLPATGTKGPSNAFTTPRAGSFRREKADERISPSSSSTSRTPVKSHGSVGRKSKLAQDFAAECLRESTQATQPNIEKPPPVPTPLNSQTVIVPTAPETIPPPIADPKLAKARKQEEEDSLSETGTYTIETESQDKEVEEARKMIDQVFGVLESPEFSRISSTFRPVIKGEKEELGHNNVLGENGSTPKVTMMQVIASKVASGHHADMQMSSSAQSSQKWVSRWASLADSYPGSGSAPVAGEAEQSSFCQISTEKDSGSRMGESEISVASRTRRLLPQLPPGEKLESPTPTLLICHETFPEVSQRNFSNDFREEIYVDSDGRLLTQEDLDPDSLSDASKSDDGINLEKGRKSQDGTKMPEQNRIRAESAKSRSSQCPMPRLSGLRALSDPLSTSSYMGDEAEEIGIPSKLTSSIPPPPPEIDKEEPPFRYGKTPAKGMNNACLYSNGKMFMSLHQGLPEQQAVATKEISSFVRQESFTKEKSSSNIPQNRLPHISSHPLLKDLEVTRANRMDYNPETHLLLKDTETALAALEAKILCQTHQLDAPENPSGQLEDSLSGESDVDTASTVSLVSGKNLPSHPPKQKSATPLQKERPSSTSPGQEQNIQASARDRLSEKRKAIPPETGSKGENARRFQVKHSVGTSASQDYTDDERSSSLPYLPPNEIASSDQEQPPSRPLSKKKPFSQSTREDHSKVTTTVQKIQQVLTRSNSLSTPRPTRASKLRRARLGDNSDNESADTEKTATHPEGTTASSKQPVEAKKLSRLDILAMPRKRAGSFTVPSDSESAPPKPTFSGRSAESYYSTRKPLVSEAKNAVKKTASVVAASKQSFSRTRSSSVKYASTSTSRRRHQGSDYTSTSEEEYGSNHSSPKHKRSHTSTATQTPRTRGSGLNKQKHSNSREMEDEDDGEQDPYSFIVQTAEIAEIARLSQTLVKDVAILAREIHDVAGDGDSQSSSGTGPSTAHSSVPNTPASTISAREEVIFDNLMLNPVSQLSHTIRENTENLAEKMKILFQNTERTWEEMEAKINSENEVPILKTSNKEISSILKELRRVQKQLEVINAIIDPSGNLDLLTNNKTCSVLQPEAAKVRTANNTSGSVLESLSPVKKMNYTQKSNFGSTGLQDKTFVPAGEKYVI</sequence>
<dbReference type="GeneID" id="113413666"/>
<feature type="compositionally biased region" description="Basic and acidic residues" evidence="2">
    <location>
        <begin position="808"/>
        <end position="824"/>
    </location>
</feature>
<feature type="compositionally biased region" description="Low complexity" evidence="2">
    <location>
        <begin position="503"/>
        <end position="513"/>
    </location>
</feature>
<feature type="compositionally biased region" description="Polar residues" evidence="2">
    <location>
        <begin position="1165"/>
        <end position="1186"/>
    </location>
</feature>
<reference evidence="5" key="1">
    <citation type="submission" date="2025-08" db="UniProtKB">
        <authorList>
            <consortium name="RefSeq"/>
        </authorList>
    </citation>
    <scope>IDENTIFICATION</scope>
</reference>
<protein>
    <submittedName>
        <fullName evidence="5">Centrosomal protein of 170 kDa protein B isoform X3</fullName>
    </submittedName>
</protein>
<feature type="region of interest" description="Disordered" evidence="2">
    <location>
        <begin position="1012"/>
        <end position="1380"/>
    </location>
</feature>
<feature type="compositionally biased region" description="Basic and acidic residues" evidence="2">
    <location>
        <begin position="830"/>
        <end position="840"/>
    </location>
</feature>
<feature type="compositionally biased region" description="Low complexity" evidence="2">
    <location>
        <begin position="1287"/>
        <end position="1315"/>
    </location>
</feature>
<evidence type="ECO:0000256" key="1">
    <source>
        <dbReference type="ARBA" id="ARBA00010436"/>
    </source>
</evidence>
<feature type="compositionally biased region" description="Polar residues" evidence="2">
    <location>
        <begin position="1347"/>
        <end position="1362"/>
    </location>
</feature>
<feature type="compositionally biased region" description="Basic and acidic residues" evidence="2">
    <location>
        <begin position="1079"/>
        <end position="1090"/>
    </location>
</feature>
<dbReference type="PROSITE" id="PS50006">
    <property type="entry name" value="FHA_DOMAIN"/>
    <property type="match status" value="1"/>
</dbReference>
<accession>A0A6J1U4M7</accession>
<dbReference type="SUPFAM" id="SSF49879">
    <property type="entry name" value="SMAD/FHA domain"/>
    <property type="match status" value="1"/>
</dbReference>
<dbReference type="CDD" id="cd22725">
    <property type="entry name" value="FHA_Cep170B"/>
    <property type="match status" value="1"/>
</dbReference>
<feature type="compositionally biased region" description="Basic and acidic residues" evidence="2">
    <location>
        <begin position="493"/>
        <end position="502"/>
    </location>
</feature>
<feature type="domain" description="FHA" evidence="3">
    <location>
        <begin position="28"/>
        <end position="78"/>
    </location>
</feature>
<gene>
    <name evidence="5" type="primary">CEP170B</name>
</gene>
<dbReference type="RefSeq" id="XP_026525897.1">
    <property type="nucleotide sequence ID" value="XM_026670112.1"/>
</dbReference>
<feature type="region of interest" description="Disordered" evidence="2">
    <location>
        <begin position="427"/>
        <end position="524"/>
    </location>
</feature>
<feature type="compositionally biased region" description="Low complexity" evidence="2">
    <location>
        <begin position="1419"/>
        <end position="1432"/>
    </location>
</feature>
<feature type="region of interest" description="Disordered" evidence="2">
    <location>
        <begin position="1417"/>
        <end position="1442"/>
    </location>
</feature>
<feature type="region of interest" description="Disordered" evidence="2">
    <location>
        <begin position="581"/>
        <end position="605"/>
    </location>
</feature>
<keyword evidence="4" id="KW-1185">Reference proteome</keyword>
<dbReference type="InterPro" id="IPR000253">
    <property type="entry name" value="FHA_dom"/>
</dbReference>
<dbReference type="PANTHER" id="PTHR15715:SF18">
    <property type="entry name" value="CENTROSOMAL PROTEIN OF 170 KDA PROTEIN B"/>
    <property type="match status" value="1"/>
</dbReference>
<feature type="region of interest" description="Disordered" evidence="2">
    <location>
        <begin position="792"/>
        <end position="865"/>
    </location>
</feature>
<dbReference type="Proteomes" id="UP000504612">
    <property type="component" value="Unplaced"/>
</dbReference>
<feature type="compositionally biased region" description="Polar residues" evidence="2">
    <location>
        <begin position="431"/>
        <end position="444"/>
    </location>
</feature>
<dbReference type="InterPro" id="IPR051176">
    <property type="entry name" value="Cent_Immune-Sig_Mod"/>
</dbReference>
<feature type="compositionally biased region" description="Polar residues" evidence="2">
    <location>
        <begin position="592"/>
        <end position="601"/>
    </location>
</feature>
<feature type="compositionally biased region" description="Polar residues" evidence="2">
    <location>
        <begin position="1018"/>
        <end position="1042"/>
    </location>
</feature>
<organism evidence="4 5">
    <name type="scientific">Notechis scutatus</name>
    <name type="common">mainland tiger snake</name>
    <dbReference type="NCBI Taxonomy" id="8663"/>
    <lineage>
        <taxon>Eukaryota</taxon>
        <taxon>Metazoa</taxon>
        <taxon>Chordata</taxon>
        <taxon>Craniata</taxon>
        <taxon>Vertebrata</taxon>
        <taxon>Euteleostomi</taxon>
        <taxon>Lepidosauria</taxon>
        <taxon>Squamata</taxon>
        <taxon>Bifurcata</taxon>
        <taxon>Unidentata</taxon>
        <taxon>Episquamata</taxon>
        <taxon>Toxicofera</taxon>
        <taxon>Serpentes</taxon>
        <taxon>Colubroidea</taxon>
        <taxon>Elapidae</taxon>
        <taxon>Hydrophiinae</taxon>
        <taxon>Notechis</taxon>
    </lineage>
</organism>
<dbReference type="Pfam" id="PF00498">
    <property type="entry name" value="FHA"/>
    <property type="match status" value="1"/>
</dbReference>
<feature type="compositionally biased region" description="Polar residues" evidence="2">
    <location>
        <begin position="1433"/>
        <end position="1442"/>
    </location>
</feature>
<feature type="compositionally biased region" description="Polar residues" evidence="2">
    <location>
        <begin position="1065"/>
        <end position="1077"/>
    </location>
</feature>
<feature type="region of interest" description="Disordered" evidence="2">
    <location>
        <begin position="359"/>
        <end position="387"/>
    </location>
</feature>
<dbReference type="InterPro" id="IPR029300">
    <property type="entry name" value="CEP170_C"/>
</dbReference>
<feature type="compositionally biased region" description="Polar residues" evidence="2">
    <location>
        <begin position="1264"/>
        <end position="1273"/>
    </location>
</feature>